<comment type="caution">
    <text evidence="2">The sequence shown here is derived from an EMBL/GenBank/DDBJ whole genome shotgun (WGS) entry which is preliminary data.</text>
</comment>
<evidence type="ECO:0008006" key="4">
    <source>
        <dbReference type="Google" id="ProtNLM"/>
    </source>
</evidence>
<feature type="signal peptide" evidence="1">
    <location>
        <begin position="1"/>
        <end position="21"/>
    </location>
</feature>
<evidence type="ECO:0000313" key="3">
    <source>
        <dbReference type="Proteomes" id="UP000557717"/>
    </source>
</evidence>
<dbReference type="PANTHER" id="PTHR31047:SF0">
    <property type="entry name" value="MEIOTICALLY UP-REGULATED GENE 157 PROTEIN"/>
    <property type="match status" value="1"/>
</dbReference>
<proteinExistence type="predicted"/>
<name>A0A840VEX5_9BACT</name>
<dbReference type="InterPro" id="IPR012341">
    <property type="entry name" value="6hp_glycosidase-like_sf"/>
</dbReference>
<dbReference type="PANTHER" id="PTHR31047">
    <property type="entry name" value="MEIOTICALLY UP-REGULATED GENE 157 PROTEIN"/>
    <property type="match status" value="1"/>
</dbReference>
<evidence type="ECO:0000313" key="2">
    <source>
        <dbReference type="EMBL" id="MBB5352390.1"/>
    </source>
</evidence>
<reference evidence="2 3" key="1">
    <citation type="submission" date="2020-08" db="EMBL/GenBank/DDBJ databases">
        <title>Genomic Encyclopedia of Type Strains, Phase IV (KMG-IV): sequencing the most valuable type-strain genomes for metagenomic binning, comparative biology and taxonomic classification.</title>
        <authorList>
            <person name="Goeker M."/>
        </authorList>
    </citation>
    <scope>NUCLEOTIDE SEQUENCE [LARGE SCALE GENOMIC DNA]</scope>
    <source>
        <strain evidence="2 3">YC6886</strain>
    </source>
</reference>
<evidence type="ECO:0000256" key="1">
    <source>
        <dbReference type="SAM" id="SignalP"/>
    </source>
</evidence>
<dbReference type="RefSeq" id="WP_184019391.1">
    <property type="nucleotide sequence ID" value="NZ_JACHFD010000012.1"/>
</dbReference>
<accession>A0A840VEX5</accession>
<dbReference type="PIRSF" id="PIRSF028846">
    <property type="entry name" value="UCP028846"/>
    <property type="match status" value="1"/>
</dbReference>
<dbReference type="InterPro" id="IPR008928">
    <property type="entry name" value="6-hairpin_glycosidase_sf"/>
</dbReference>
<dbReference type="SUPFAM" id="SSF48208">
    <property type="entry name" value="Six-hairpin glycosidases"/>
    <property type="match status" value="1"/>
</dbReference>
<organism evidence="2 3">
    <name type="scientific">Haloferula luteola</name>
    <dbReference type="NCBI Taxonomy" id="595692"/>
    <lineage>
        <taxon>Bacteria</taxon>
        <taxon>Pseudomonadati</taxon>
        <taxon>Verrucomicrobiota</taxon>
        <taxon>Verrucomicrobiia</taxon>
        <taxon>Verrucomicrobiales</taxon>
        <taxon>Verrucomicrobiaceae</taxon>
        <taxon>Haloferula</taxon>
    </lineage>
</organism>
<gene>
    <name evidence="2" type="ORF">HNR46_002635</name>
</gene>
<dbReference type="Gene3D" id="1.50.10.10">
    <property type="match status" value="1"/>
</dbReference>
<keyword evidence="1" id="KW-0732">Signal</keyword>
<dbReference type="InterPro" id="IPR008313">
    <property type="entry name" value="GH125"/>
</dbReference>
<protein>
    <recommendedName>
        <fullName evidence="4">Glycoside hydrolase family 125 protein</fullName>
    </recommendedName>
</protein>
<keyword evidence="3" id="KW-1185">Reference proteome</keyword>
<dbReference type="AlphaFoldDB" id="A0A840VEX5"/>
<dbReference type="SMART" id="SM01149">
    <property type="entry name" value="DUF1237"/>
    <property type="match status" value="1"/>
</dbReference>
<dbReference type="EMBL" id="JACHFD010000012">
    <property type="protein sequence ID" value="MBB5352390.1"/>
    <property type="molecule type" value="Genomic_DNA"/>
</dbReference>
<dbReference type="Proteomes" id="UP000557717">
    <property type="component" value="Unassembled WGS sequence"/>
</dbReference>
<feature type="chain" id="PRO_5032315184" description="Glycoside hydrolase family 125 protein" evidence="1">
    <location>
        <begin position="22"/>
        <end position="469"/>
    </location>
</feature>
<sequence>MTRSSFLLPMLTAALVAPAFAEVPTARPPVEKRHFHSDAVEALIQKVKADIADGETARTFENCFPNTLDTTVFYSEENGVPDTYIITGDIDAMWLRDSSAQVNHYIPLAKGDEKLAKLINGLIRRQTRYILIDPYANAFYREADKVGEWKSDVTDMKPGVHERKWELDSLTYCIRLAWRYWKATGDTSAFDDTWLDAMQLAVDTMIVQQRKDGKGPYSFMRRTEWQTDTVPGAGFGNPIKPTGMICSTFRNSDDAATYLFNIPENLMAVVNLRRLGEMLDALDKKPELAKTARALADEVENAVKEHGIVNHPNHGRMYAYEVDGFGNTLLIDDAGLPSIVAIPYLGYGSIHDEVYENSRSFALSADNPYFFKGTAAEGTGSPHLARAGDGLIWPMGISSRVLTSDDPKEIDRCLEMLVSNTGGTGFMHEGFHKDDGANYTRPWFAWSNSLFGEAIVHTWEQHPDVLSQP</sequence>
<dbReference type="Pfam" id="PF06824">
    <property type="entry name" value="Glyco_hydro_125"/>
    <property type="match status" value="1"/>
</dbReference>
<dbReference type="GO" id="GO:0005975">
    <property type="term" value="P:carbohydrate metabolic process"/>
    <property type="evidence" value="ECO:0007669"/>
    <property type="project" value="InterPro"/>
</dbReference>